<dbReference type="Gramene" id="OQU89775">
    <property type="protein sequence ID" value="OQU89775"/>
    <property type="gene ID" value="SORBI_3002G264200"/>
</dbReference>
<accession>A0A921RQX0</accession>
<name>A0A921RQX0_SORBI</name>
<dbReference type="AlphaFoldDB" id="A0A921RQX0"/>
<feature type="domain" description="RRM" evidence="6">
    <location>
        <begin position="238"/>
        <end position="312"/>
    </location>
</feature>
<feature type="region of interest" description="Disordered" evidence="5">
    <location>
        <begin position="209"/>
        <end position="229"/>
    </location>
</feature>
<protein>
    <recommendedName>
        <fullName evidence="6">RRM domain-containing protein</fullName>
    </recommendedName>
</protein>
<keyword evidence="3" id="KW-0539">Nucleus</keyword>
<dbReference type="InterPro" id="IPR012921">
    <property type="entry name" value="SPOC_C"/>
</dbReference>
<dbReference type="FunFam" id="3.30.70.330:FF:000415">
    <property type="entry name" value="Flowering time control protein FPA"/>
    <property type="match status" value="1"/>
</dbReference>
<evidence type="ECO:0000256" key="2">
    <source>
        <dbReference type="ARBA" id="ARBA00022884"/>
    </source>
</evidence>
<dbReference type="KEGG" id="sbi:8063888"/>
<dbReference type="Gramene" id="EER99184">
    <property type="protein sequence ID" value="EER99184"/>
    <property type="gene ID" value="SORBI_3002G264200"/>
</dbReference>
<feature type="compositionally biased region" description="Polar residues" evidence="5">
    <location>
        <begin position="821"/>
        <end position="834"/>
    </location>
</feature>
<feature type="region of interest" description="Disordered" evidence="5">
    <location>
        <begin position="764"/>
        <end position="795"/>
    </location>
</feature>
<proteinExistence type="predicted"/>
<reference evidence="7" key="1">
    <citation type="journal article" date="2019" name="BMC Genomics">
        <title>A new reference genome for Sorghum bicolor reveals high levels of sequence similarity between sweet and grain genotypes: implications for the genetics of sugar metabolism.</title>
        <authorList>
            <person name="Cooper E.A."/>
            <person name="Brenton Z.W."/>
            <person name="Flinn B.S."/>
            <person name="Jenkins J."/>
            <person name="Shu S."/>
            <person name="Flowers D."/>
            <person name="Luo F."/>
            <person name="Wang Y."/>
            <person name="Xia P."/>
            <person name="Barry K."/>
            <person name="Daum C."/>
            <person name="Lipzen A."/>
            <person name="Yoshinaga Y."/>
            <person name="Schmutz J."/>
            <person name="Saski C."/>
            <person name="Vermerris W."/>
            <person name="Kresovich S."/>
        </authorList>
    </citation>
    <scope>NUCLEOTIDE SEQUENCE</scope>
</reference>
<dbReference type="CDD" id="cd21546">
    <property type="entry name" value="SPOC_FPA-like"/>
    <property type="match status" value="1"/>
</dbReference>
<evidence type="ECO:0000313" key="8">
    <source>
        <dbReference type="Proteomes" id="UP000807115"/>
    </source>
</evidence>
<dbReference type="PANTHER" id="PTHR23189">
    <property type="entry name" value="RNA RECOGNITION MOTIF-CONTAINING"/>
    <property type="match status" value="1"/>
</dbReference>
<dbReference type="SMART" id="SM00360">
    <property type="entry name" value="RRM"/>
    <property type="match status" value="3"/>
</dbReference>
<dbReference type="PROSITE" id="PS50102">
    <property type="entry name" value="RRM"/>
    <property type="match status" value="3"/>
</dbReference>
<sequence length="918" mass="98576">MSSESPPTESPDAPASGSRSGSGSPSKDAVGTEGGAAAGGPETNTLWVGNLPLHVTEGDLLALFGPHGALDCALARAGSRSYAFLLFRSPAEARAAVEATRGEKVKGAAMRTEFARPAKAVRNLWVGSISPSVSKEELEEEFQKFGKVEGVAFSQDQTSAYIDFEKLEDAISAHRSLNGKTLGGKELCVDFQRSKGRAEWSDASSFNGRVSGPVGDKRGSGPPKGSAGIRMREAQPTNVLWVGFPGSYKAISEDTLKQAMSAFGVVTNIKIFQTRQYAFVEFANVAEAYNAKMNLDGHLFNDPRIQILFSNSELAPNKLDNPTSVAGFPRSEMYSSDSRQGPGVGSGTLQGYDPPRGGRSRYYDYGGVPTPGGILSQPEPFDPREAKRVRLDAGADPYDVRAGSAGLYSAGYRQQGSSVHAEGSSTPVIRVRGTVHRTSYIDHCWRGSIAKGGSPVCRARCLPITKGSDIPLPDVMNCSARTGLDMLAKHYADATGFDIVFFLPDSEDDFVSYTEFLRYLGSKSRAGVVKVDAATTLFLVPPSDFLTNVLQVDGPERLYGVVLHIPQISAAAAALRPQLTGTEQQPYYDERETLPTQRKYSIISPNGSGHLDADYRASLHEDSMQRLGHIPGRPRVDEGQAVQPALAGFPANQATGLQVQSSLKPDIMATLAKLLPSVQSSQLVSGQMNAIERPSQMQDPSMLSKVWTPENQVTASNSSFGQIANVQHPGQQFSKQASAAHLTNYGNMVSAQERSIQHTAYNPEVALNLPPPPPLPTEPHRSATLPSQGGHSLPTQINHQLYQPEHYYVPQSNYGPLAPASHSNLQISNTNNPTPAIPQVNPGPPTNQIGNLAQLQHSMPLHVDRASQDFSSQLQQQNLGPGAAQAPEEDKSKKYQATLQLAQNLLLQIQQRGSGNQS</sequence>
<evidence type="ECO:0000256" key="4">
    <source>
        <dbReference type="PROSITE-ProRule" id="PRU00176"/>
    </source>
</evidence>
<dbReference type="InterPro" id="IPR000504">
    <property type="entry name" value="RRM_dom"/>
</dbReference>
<dbReference type="EMBL" id="CM027681">
    <property type="protein sequence ID" value="KAG0544471.1"/>
    <property type="molecule type" value="Genomic_DNA"/>
</dbReference>
<feature type="domain" description="RRM" evidence="6">
    <location>
        <begin position="122"/>
        <end position="194"/>
    </location>
</feature>
<gene>
    <name evidence="7" type="ORF">BDA96_02G277500</name>
</gene>
<dbReference type="GO" id="GO:0003723">
    <property type="term" value="F:RNA binding"/>
    <property type="evidence" value="ECO:0007669"/>
    <property type="project" value="UniProtKB-UniRule"/>
</dbReference>
<feature type="region of interest" description="Disordered" evidence="5">
    <location>
        <begin position="329"/>
        <end position="361"/>
    </location>
</feature>
<dbReference type="GO" id="GO:0005634">
    <property type="term" value="C:nucleus"/>
    <property type="evidence" value="ECO:0007669"/>
    <property type="project" value="UniProtKB-SubCell"/>
</dbReference>
<dbReference type="InterPro" id="IPR012677">
    <property type="entry name" value="Nucleotide-bd_a/b_plait_sf"/>
</dbReference>
<dbReference type="Pfam" id="PF07744">
    <property type="entry name" value="SPOC"/>
    <property type="match status" value="1"/>
</dbReference>
<reference evidence="7" key="2">
    <citation type="submission" date="2020-10" db="EMBL/GenBank/DDBJ databases">
        <authorList>
            <person name="Cooper E.A."/>
            <person name="Brenton Z.W."/>
            <person name="Flinn B.S."/>
            <person name="Jenkins J."/>
            <person name="Shu S."/>
            <person name="Flowers D."/>
            <person name="Luo F."/>
            <person name="Wang Y."/>
            <person name="Xia P."/>
            <person name="Barry K."/>
            <person name="Daum C."/>
            <person name="Lipzen A."/>
            <person name="Yoshinaga Y."/>
            <person name="Schmutz J."/>
            <person name="Saski C."/>
            <person name="Vermerris W."/>
            <person name="Kresovich S."/>
        </authorList>
    </citation>
    <scope>NUCLEOTIDE SEQUENCE</scope>
</reference>
<evidence type="ECO:0000256" key="5">
    <source>
        <dbReference type="SAM" id="MobiDB-lite"/>
    </source>
</evidence>
<comment type="caution">
    <text evidence="7">The sequence shown here is derived from an EMBL/GenBank/DDBJ whole genome shotgun (WGS) entry which is preliminary data.</text>
</comment>
<dbReference type="Proteomes" id="UP000807115">
    <property type="component" value="Chromosome 2"/>
</dbReference>
<dbReference type="OrthoDB" id="439808at2759"/>
<feature type="region of interest" description="Disordered" evidence="5">
    <location>
        <begin position="872"/>
        <end position="895"/>
    </location>
</feature>
<dbReference type="CDD" id="cd00590">
    <property type="entry name" value="RRM_SF"/>
    <property type="match status" value="3"/>
</dbReference>
<feature type="region of interest" description="Disordered" evidence="5">
    <location>
        <begin position="1"/>
        <end position="43"/>
    </location>
</feature>
<feature type="domain" description="RRM" evidence="6">
    <location>
        <begin position="44"/>
        <end position="117"/>
    </location>
</feature>
<dbReference type="SUPFAM" id="SSF54928">
    <property type="entry name" value="RNA-binding domain, RBD"/>
    <property type="match status" value="3"/>
</dbReference>
<evidence type="ECO:0000313" key="7">
    <source>
        <dbReference type="EMBL" id="KAG0544471.1"/>
    </source>
</evidence>
<dbReference type="Pfam" id="PF00076">
    <property type="entry name" value="RRM_1"/>
    <property type="match status" value="3"/>
</dbReference>
<feature type="region of interest" description="Disordered" evidence="5">
    <location>
        <begin position="813"/>
        <end position="836"/>
    </location>
</feature>
<keyword evidence="2 4" id="KW-0694">RNA-binding</keyword>
<organism evidence="7 8">
    <name type="scientific">Sorghum bicolor</name>
    <name type="common">Sorghum</name>
    <name type="synonym">Sorghum vulgare</name>
    <dbReference type="NCBI Taxonomy" id="4558"/>
    <lineage>
        <taxon>Eukaryota</taxon>
        <taxon>Viridiplantae</taxon>
        <taxon>Streptophyta</taxon>
        <taxon>Embryophyta</taxon>
        <taxon>Tracheophyta</taxon>
        <taxon>Spermatophyta</taxon>
        <taxon>Magnoliopsida</taxon>
        <taxon>Liliopsida</taxon>
        <taxon>Poales</taxon>
        <taxon>Poaceae</taxon>
        <taxon>PACMAD clade</taxon>
        <taxon>Panicoideae</taxon>
        <taxon>Andropogonodae</taxon>
        <taxon>Andropogoneae</taxon>
        <taxon>Sorghinae</taxon>
        <taxon>Sorghum</taxon>
    </lineage>
</organism>
<feature type="compositionally biased region" description="Polar residues" evidence="5">
    <location>
        <begin position="784"/>
        <end position="795"/>
    </location>
</feature>
<evidence type="ECO:0000256" key="3">
    <source>
        <dbReference type="ARBA" id="ARBA00023242"/>
    </source>
</evidence>
<dbReference type="Gene3D" id="3.30.70.330">
    <property type="match status" value="3"/>
</dbReference>
<feature type="compositionally biased region" description="Low complexity" evidence="5">
    <location>
        <begin position="10"/>
        <end position="29"/>
    </location>
</feature>
<dbReference type="OMA" id="DINHIPR"/>
<comment type="subcellular location">
    <subcellularLocation>
        <location evidence="1">Nucleus</location>
    </subcellularLocation>
</comment>
<evidence type="ECO:0000256" key="1">
    <source>
        <dbReference type="ARBA" id="ARBA00004123"/>
    </source>
</evidence>
<evidence type="ECO:0000259" key="6">
    <source>
        <dbReference type="PROSITE" id="PS50102"/>
    </source>
</evidence>
<dbReference type="InterPro" id="IPR035979">
    <property type="entry name" value="RBD_domain_sf"/>
</dbReference>